<dbReference type="SMART" id="SM00028">
    <property type="entry name" value="TPR"/>
    <property type="match status" value="1"/>
</dbReference>
<evidence type="ECO:0000256" key="1">
    <source>
        <dbReference type="PROSITE-ProRule" id="PRU00339"/>
    </source>
</evidence>
<dbReference type="EMBL" id="CP097355">
    <property type="protein sequence ID" value="UYV25265.1"/>
    <property type="molecule type" value="Genomic_DNA"/>
</dbReference>
<feature type="repeat" description="TPR" evidence="1">
    <location>
        <begin position="123"/>
        <end position="156"/>
    </location>
</feature>
<gene>
    <name evidence="2" type="ORF">M5598_09280</name>
</gene>
<organism evidence="2 3">
    <name type="scientific">Vibrio parahaemolyticus</name>
    <dbReference type="NCBI Taxonomy" id="670"/>
    <lineage>
        <taxon>Bacteria</taxon>
        <taxon>Pseudomonadati</taxon>
        <taxon>Pseudomonadota</taxon>
        <taxon>Gammaproteobacteria</taxon>
        <taxon>Vibrionales</taxon>
        <taxon>Vibrionaceae</taxon>
        <taxon>Vibrio</taxon>
    </lineage>
</organism>
<dbReference type="InterPro" id="IPR019734">
    <property type="entry name" value="TPR_rpt"/>
</dbReference>
<accession>A0AA46UGG1</accession>
<keyword evidence="1" id="KW-0802">TPR repeat</keyword>
<dbReference type="Pfam" id="PF13181">
    <property type="entry name" value="TPR_8"/>
    <property type="match status" value="1"/>
</dbReference>
<evidence type="ECO:0000313" key="2">
    <source>
        <dbReference type="EMBL" id="UYV25265.1"/>
    </source>
</evidence>
<dbReference type="GeneID" id="67377017"/>
<dbReference type="Proteomes" id="UP001163036">
    <property type="component" value="Chromosome 1"/>
</dbReference>
<proteinExistence type="predicted"/>
<dbReference type="AlphaFoldDB" id="A0AA46UGG1"/>
<evidence type="ECO:0000313" key="3">
    <source>
        <dbReference type="Proteomes" id="UP001163036"/>
    </source>
</evidence>
<dbReference type="InterPro" id="IPR011990">
    <property type="entry name" value="TPR-like_helical_dom_sf"/>
</dbReference>
<dbReference type="PROSITE" id="PS50005">
    <property type="entry name" value="TPR"/>
    <property type="match status" value="1"/>
</dbReference>
<name>A0AA46UGG1_VIBPH</name>
<protein>
    <submittedName>
        <fullName evidence="2">Tetratricopeptide repeat protein</fullName>
    </submittedName>
</protein>
<sequence>MEVEVTTLSPKQLWQLNPKAATAWINYAEDLEERGNISEAFSIFEEALASSLITSKVRLAERYARFAAKHCGIEEGTILFQRLRSIKETNKLVDSYLSFLIRHKQHHLAEEILSRDSKIFGTNAYWFRLGDLYEGKGLYDKAIPIYEKLIERNRANADAWNRLREAERSKATATKPDSITKSINFEPEHHSAGLAILQNFGAILRNKYPEGDVAFSIEQSGLKVTMTIEHPEGHREIVEDYLNRYGLVVSGLISPEQYTQDPLEIMDLKRQLINYESELKWAHEKQRMLEGIVTKQDLDLTFFKNKLESALLDNRALSLQNADFSKELLGKLNTQDDNLTLLVKQLIESAEQHNQQEIRAVSTEIAKANPNILEKIKEFTFITLASAGANTPAWIDYLSKTIP</sequence>
<dbReference type="Gene3D" id="1.25.40.10">
    <property type="entry name" value="Tetratricopeptide repeat domain"/>
    <property type="match status" value="2"/>
</dbReference>
<dbReference type="RefSeq" id="WP_017817945.1">
    <property type="nucleotide sequence ID" value="NZ_CP097355.1"/>
</dbReference>
<dbReference type="SUPFAM" id="SSF48452">
    <property type="entry name" value="TPR-like"/>
    <property type="match status" value="1"/>
</dbReference>
<reference evidence="2" key="1">
    <citation type="submission" date="2022-05" db="EMBL/GenBank/DDBJ databases">
        <title>Megaplasmid of Vibrio parahaemolyticus.</title>
        <authorList>
            <person name="Strauch E."/>
            <person name="Borowiak M."/>
        </authorList>
    </citation>
    <scope>NUCLEOTIDE SEQUENCE</scope>
    <source>
        <strain evidence="2">16-VB00198</strain>
    </source>
</reference>